<sequence length="162" mass="17884">MLLDMSLNEVPKELPPGFFDISQLYAAQLQEIPGMLVFGEPRIRGVRIDLVKVFGELLMNLQERGCSYAVVLPDRDSIRIFGSVNEPLQRLPTVLANLTGTHPRTTKKGDPDFEGMVFGGHGIRSCRRTLAEFGGSLSYNALTGGQINAIVHIPNLEQHIIL</sequence>
<name>A0A2M7W224_9BACT</name>
<protein>
    <submittedName>
        <fullName evidence="1">Uncharacterized protein</fullName>
    </submittedName>
</protein>
<evidence type="ECO:0000313" key="2">
    <source>
        <dbReference type="Proteomes" id="UP000228952"/>
    </source>
</evidence>
<dbReference type="AlphaFoldDB" id="A0A2M7W224"/>
<dbReference type="EMBL" id="PFQB01000064">
    <property type="protein sequence ID" value="PJA14027.1"/>
    <property type="molecule type" value="Genomic_DNA"/>
</dbReference>
<proteinExistence type="predicted"/>
<accession>A0A2M7W224</accession>
<gene>
    <name evidence="1" type="ORF">COX64_02495</name>
</gene>
<evidence type="ECO:0000313" key="1">
    <source>
        <dbReference type="EMBL" id="PJA14027.1"/>
    </source>
</evidence>
<reference evidence="2" key="1">
    <citation type="submission" date="2017-09" db="EMBL/GenBank/DDBJ databases">
        <title>Depth-based differentiation of microbial function through sediment-hosted aquifers and enrichment of novel symbionts in the deep terrestrial subsurface.</title>
        <authorList>
            <person name="Probst A.J."/>
            <person name="Ladd B."/>
            <person name="Jarett J.K."/>
            <person name="Geller-Mcgrath D.E."/>
            <person name="Sieber C.M.K."/>
            <person name="Emerson J.B."/>
            <person name="Anantharaman K."/>
            <person name="Thomas B.C."/>
            <person name="Malmstrom R."/>
            <person name="Stieglmeier M."/>
            <person name="Klingl A."/>
            <person name="Woyke T."/>
            <person name="Ryan C.M."/>
            <person name="Banfield J.F."/>
        </authorList>
    </citation>
    <scope>NUCLEOTIDE SEQUENCE [LARGE SCALE GENOMIC DNA]</scope>
</reference>
<dbReference type="Proteomes" id="UP000228952">
    <property type="component" value="Unassembled WGS sequence"/>
</dbReference>
<comment type="caution">
    <text evidence="1">The sequence shown here is derived from an EMBL/GenBank/DDBJ whole genome shotgun (WGS) entry which is preliminary data.</text>
</comment>
<organism evidence="1 2">
    <name type="scientific">Candidatus Dojkabacteria bacterium CG_4_10_14_0_2_um_filter_Dojkabacteria_WS6_41_15</name>
    <dbReference type="NCBI Taxonomy" id="2014249"/>
    <lineage>
        <taxon>Bacteria</taxon>
        <taxon>Candidatus Dojkabacteria</taxon>
    </lineage>
</organism>